<protein>
    <submittedName>
        <fullName evidence="1">Uncharacterized protein</fullName>
    </submittedName>
</protein>
<dbReference type="EMBL" id="JBIAPK010000006">
    <property type="protein sequence ID" value="MFF3341383.1"/>
    <property type="molecule type" value="Genomic_DNA"/>
</dbReference>
<comment type="caution">
    <text evidence="1">The sequence shown here is derived from an EMBL/GenBank/DDBJ whole genome shotgun (WGS) entry which is preliminary data.</text>
</comment>
<dbReference type="Proteomes" id="UP001601976">
    <property type="component" value="Unassembled WGS sequence"/>
</dbReference>
<dbReference type="RefSeq" id="WP_387896540.1">
    <property type="nucleotide sequence ID" value="NZ_JBIAPK010000006.1"/>
</dbReference>
<sequence length="79" mass="8969">MTLHRHGRDETLGVAYCDHDLVVFLEAAGVADPDVVLDDPRWWRVATSGPTSVVRPGHWHEPGLWPGRIRKDRHGPVLW</sequence>
<evidence type="ECO:0000313" key="1">
    <source>
        <dbReference type="EMBL" id="MFF3341383.1"/>
    </source>
</evidence>
<evidence type="ECO:0000313" key="2">
    <source>
        <dbReference type="Proteomes" id="UP001601976"/>
    </source>
</evidence>
<proteinExistence type="predicted"/>
<name>A0ABW6RIL2_9ACTN</name>
<organism evidence="1 2">
    <name type="scientific">Streptomyces flavidovirens</name>
    <dbReference type="NCBI Taxonomy" id="67298"/>
    <lineage>
        <taxon>Bacteria</taxon>
        <taxon>Bacillati</taxon>
        <taxon>Actinomycetota</taxon>
        <taxon>Actinomycetes</taxon>
        <taxon>Kitasatosporales</taxon>
        <taxon>Streptomycetaceae</taxon>
        <taxon>Streptomyces</taxon>
    </lineage>
</organism>
<accession>A0ABW6RIL2</accession>
<keyword evidence="2" id="KW-1185">Reference proteome</keyword>
<gene>
    <name evidence="1" type="ORF">ACFYWW_22075</name>
</gene>
<reference evidence="1 2" key="1">
    <citation type="submission" date="2024-10" db="EMBL/GenBank/DDBJ databases">
        <title>The Natural Products Discovery Center: Release of the First 8490 Sequenced Strains for Exploring Actinobacteria Biosynthetic Diversity.</title>
        <authorList>
            <person name="Kalkreuter E."/>
            <person name="Kautsar S.A."/>
            <person name="Yang D."/>
            <person name="Bader C.D."/>
            <person name="Teijaro C.N."/>
            <person name="Fluegel L."/>
            <person name="Davis C.M."/>
            <person name="Simpson J.R."/>
            <person name="Lauterbach L."/>
            <person name="Steele A.D."/>
            <person name="Gui C."/>
            <person name="Meng S."/>
            <person name="Li G."/>
            <person name="Viehrig K."/>
            <person name="Ye F."/>
            <person name="Su P."/>
            <person name="Kiefer A.F."/>
            <person name="Nichols A."/>
            <person name="Cepeda A.J."/>
            <person name="Yan W."/>
            <person name="Fan B."/>
            <person name="Jiang Y."/>
            <person name="Adhikari A."/>
            <person name="Zheng C.-J."/>
            <person name="Schuster L."/>
            <person name="Cowan T.M."/>
            <person name="Smanski M.J."/>
            <person name="Chevrette M.G."/>
            <person name="De Carvalho L.P.S."/>
            <person name="Shen B."/>
        </authorList>
    </citation>
    <scope>NUCLEOTIDE SEQUENCE [LARGE SCALE GENOMIC DNA]</scope>
    <source>
        <strain evidence="1 2">NPDC003029</strain>
    </source>
</reference>